<dbReference type="OrthoDB" id="7452167at2"/>
<dbReference type="AlphaFoldDB" id="A0A0A1W2L3"/>
<accession>A0A0A1W2L3</accession>
<dbReference type="RefSeq" id="WP_042483303.1">
    <property type="nucleotide sequence ID" value="NZ_BBPI01000009.1"/>
</dbReference>
<proteinExistence type="predicted"/>
<dbReference type="eggNOG" id="ENOG5031FRI">
    <property type="taxonomic scope" value="Bacteria"/>
</dbReference>
<gene>
    <name evidence="1" type="ORF">SP5_009_00020</name>
</gene>
<comment type="caution">
    <text evidence="1">The sequence shown here is derived from an EMBL/GenBank/DDBJ whole genome shotgun (WGS) entry which is preliminary data.</text>
</comment>
<dbReference type="Proteomes" id="UP000032305">
    <property type="component" value="Unassembled WGS sequence"/>
</dbReference>
<dbReference type="EMBL" id="BBPI01000009">
    <property type="protein sequence ID" value="GAL99674.1"/>
    <property type="molecule type" value="Genomic_DNA"/>
</dbReference>
<reference evidence="1 2" key="1">
    <citation type="submission" date="2014-11" db="EMBL/GenBank/DDBJ databases">
        <title>Whole genome shotgun sequence of Sphingomonas parapaucimobilis NBRC 15100.</title>
        <authorList>
            <person name="Katano-Makiyama Y."/>
            <person name="Hosoyama A."/>
            <person name="Hashimoto M."/>
            <person name="Hosoyama Y."/>
            <person name="Noguchi M."/>
            <person name="Numata M."/>
            <person name="Tsuchikane K."/>
            <person name="Hirakata S."/>
            <person name="Uohara A."/>
            <person name="Shimodaira J."/>
            <person name="Ohji S."/>
            <person name="Ichikawa N."/>
            <person name="Kimura A."/>
            <person name="Yamazoe A."/>
            <person name="Fujita N."/>
        </authorList>
    </citation>
    <scope>NUCLEOTIDE SEQUENCE [LARGE SCALE GENOMIC DNA]</scope>
    <source>
        <strain evidence="1 2">NBRC 15100</strain>
    </source>
</reference>
<sequence length="66" mass="6301">MTPLGDPGGPYHGVHDDAGVATAECGIVMLDGPNGVAVAMTPAAARATGEGLVAAARLAEAQGSEG</sequence>
<keyword evidence="2" id="KW-1185">Reference proteome</keyword>
<protein>
    <recommendedName>
        <fullName evidence="3">IclR-ED domain-containing protein</fullName>
    </recommendedName>
</protein>
<organism evidence="1 2">
    <name type="scientific">Sphingomonas parapaucimobilis NBRC 15100</name>
    <dbReference type="NCBI Taxonomy" id="1219049"/>
    <lineage>
        <taxon>Bacteria</taxon>
        <taxon>Pseudomonadati</taxon>
        <taxon>Pseudomonadota</taxon>
        <taxon>Alphaproteobacteria</taxon>
        <taxon>Sphingomonadales</taxon>
        <taxon>Sphingomonadaceae</taxon>
        <taxon>Sphingomonas</taxon>
    </lineage>
</organism>
<evidence type="ECO:0000313" key="1">
    <source>
        <dbReference type="EMBL" id="GAL99674.1"/>
    </source>
</evidence>
<name>A0A0A1W2L3_9SPHN</name>
<evidence type="ECO:0000313" key="2">
    <source>
        <dbReference type="Proteomes" id="UP000032305"/>
    </source>
</evidence>
<evidence type="ECO:0008006" key="3">
    <source>
        <dbReference type="Google" id="ProtNLM"/>
    </source>
</evidence>